<evidence type="ECO:0000256" key="1">
    <source>
        <dbReference type="ARBA" id="ARBA00004651"/>
    </source>
</evidence>
<reference evidence="11 12" key="1">
    <citation type="submission" date="2024-09" db="EMBL/GenBank/DDBJ databases">
        <authorList>
            <person name="Sun Q."/>
            <person name="Mori K."/>
        </authorList>
    </citation>
    <scope>NUCLEOTIDE SEQUENCE [LARGE SCALE GENOMIC DNA]</scope>
    <source>
        <strain evidence="11 12">JCM 14321</strain>
    </source>
</reference>
<evidence type="ECO:0000259" key="9">
    <source>
        <dbReference type="Pfam" id="PF02687"/>
    </source>
</evidence>
<keyword evidence="3 8" id="KW-0812">Transmembrane</keyword>
<feature type="compositionally biased region" description="Low complexity" evidence="7">
    <location>
        <begin position="11"/>
        <end position="43"/>
    </location>
</feature>
<evidence type="ECO:0000313" key="11">
    <source>
        <dbReference type="EMBL" id="MFB9642971.1"/>
    </source>
</evidence>
<comment type="caution">
    <text evidence="11">The sequence shown here is derived from an EMBL/GenBank/DDBJ whole genome shotgun (WGS) entry which is preliminary data.</text>
</comment>
<evidence type="ECO:0000256" key="7">
    <source>
        <dbReference type="SAM" id="MobiDB-lite"/>
    </source>
</evidence>
<evidence type="ECO:0000313" key="12">
    <source>
        <dbReference type="Proteomes" id="UP001589667"/>
    </source>
</evidence>
<dbReference type="EMBL" id="JBHMBL010000002">
    <property type="protein sequence ID" value="MFB9642971.1"/>
    <property type="molecule type" value="Genomic_DNA"/>
</dbReference>
<evidence type="ECO:0000256" key="4">
    <source>
        <dbReference type="ARBA" id="ARBA00022989"/>
    </source>
</evidence>
<dbReference type="Proteomes" id="UP001589667">
    <property type="component" value="Unassembled WGS sequence"/>
</dbReference>
<dbReference type="InterPro" id="IPR050250">
    <property type="entry name" value="Macrolide_Exporter_MacB"/>
</dbReference>
<sequence length="458" mass="46963">MRSILRRFRRGTAPDGATADGATADGATADGATRDGAAADGAREGAAIPPIARADRFTNQDLLVEVSHGIGGHTGRLVMTTLGTVLGIASLVVTIGFAQTAAGQISRQFDAVAATQAVLKPGTANSANGDEVATSTLPWDSPARVERLNGVERAGLIGEVPIGELEITAVPINDPSAPEVLSPTLLATSAGLLEAVRGEVSAGRYFDDGHDARADRVAVVGARAAEKLGINRVDSQPSIFIGERPYTVIGIVDGMERRPDLLDSVILPLGTARADFGLRSASELQLRIDAGAGPLVAKQAPIALDPNAPENFDVQAPRAGSELQESVQADINVVFLILGVIALLAGGLGIANVTLLSVSERTGEIGLRRALGATRRQIARQFMVESVVIGLLGGLIGAAVGVFAVVVVALVQQWTPIIDLPMVFGAAILGAVVGLGAGAYPARKASRIEPIAALRAGV</sequence>
<feature type="transmembrane region" description="Helical" evidence="8">
    <location>
        <begin position="77"/>
        <end position="98"/>
    </location>
</feature>
<feature type="domain" description="ABC3 transporter permease C-terminal" evidence="9">
    <location>
        <begin position="337"/>
        <end position="450"/>
    </location>
</feature>
<keyword evidence="5 8" id="KW-0472">Membrane</keyword>
<dbReference type="PANTHER" id="PTHR30572">
    <property type="entry name" value="MEMBRANE COMPONENT OF TRANSPORTER-RELATED"/>
    <property type="match status" value="1"/>
</dbReference>
<keyword evidence="12" id="KW-1185">Reference proteome</keyword>
<dbReference type="InterPro" id="IPR025857">
    <property type="entry name" value="MacB_PCD"/>
</dbReference>
<feature type="transmembrane region" description="Helical" evidence="8">
    <location>
        <begin position="333"/>
        <end position="358"/>
    </location>
</feature>
<proteinExistence type="inferred from homology"/>
<dbReference type="Pfam" id="PF12704">
    <property type="entry name" value="MacB_PCD"/>
    <property type="match status" value="1"/>
</dbReference>
<feature type="domain" description="MacB-like periplasmic core" evidence="10">
    <location>
        <begin position="78"/>
        <end position="291"/>
    </location>
</feature>
<dbReference type="InterPro" id="IPR003838">
    <property type="entry name" value="ABC3_permease_C"/>
</dbReference>
<keyword evidence="4 8" id="KW-1133">Transmembrane helix</keyword>
<evidence type="ECO:0000256" key="2">
    <source>
        <dbReference type="ARBA" id="ARBA00022475"/>
    </source>
</evidence>
<dbReference type="RefSeq" id="WP_157422348.1">
    <property type="nucleotide sequence ID" value="NZ_BAAANI010000002.1"/>
</dbReference>
<accession>A0ABV5SRK3</accession>
<keyword evidence="2" id="KW-1003">Cell membrane</keyword>
<evidence type="ECO:0000259" key="10">
    <source>
        <dbReference type="Pfam" id="PF12704"/>
    </source>
</evidence>
<comment type="similarity">
    <text evidence="6">Belongs to the ABC-4 integral membrane protein family.</text>
</comment>
<gene>
    <name evidence="11" type="ORF">ACFFQV_11785</name>
</gene>
<feature type="region of interest" description="Disordered" evidence="7">
    <location>
        <begin position="10"/>
        <end position="43"/>
    </location>
</feature>
<evidence type="ECO:0000256" key="3">
    <source>
        <dbReference type="ARBA" id="ARBA00022692"/>
    </source>
</evidence>
<name>A0ABV5SRK3_9MICO</name>
<feature type="transmembrane region" description="Helical" evidence="8">
    <location>
        <begin position="417"/>
        <end position="440"/>
    </location>
</feature>
<protein>
    <submittedName>
        <fullName evidence="11">ABC transporter permease</fullName>
    </submittedName>
</protein>
<evidence type="ECO:0000256" key="8">
    <source>
        <dbReference type="SAM" id="Phobius"/>
    </source>
</evidence>
<dbReference type="Pfam" id="PF02687">
    <property type="entry name" value="FtsX"/>
    <property type="match status" value="1"/>
</dbReference>
<evidence type="ECO:0000256" key="6">
    <source>
        <dbReference type="ARBA" id="ARBA00038076"/>
    </source>
</evidence>
<feature type="transmembrane region" description="Helical" evidence="8">
    <location>
        <begin position="386"/>
        <end position="411"/>
    </location>
</feature>
<dbReference type="PANTHER" id="PTHR30572:SF4">
    <property type="entry name" value="ABC TRANSPORTER PERMEASE YTRF"/>
    <property type="match status" value="1"/>
</dbReference>
<evidence type="ECO:0000256" key="5">
    <source>
        <dbReference type="ARBA" id="ARBA00023136"/>
    </source>
</evidence>
<comment type="subcellular location">
    <subcellularLocation>
        <location evidence="1">Cell membrane</location>
        <topology evidence="1">Multi-pass membrane protein</topology>
    </subcellularLocation>
</comment>
<organism evidence="11 12">
    <name type="scientific">Agromyces lapidis</name>
    <dbReference type="NCBI Taxonomy" id="279574"/>
    <lineage>
        <taxon>Bacteria</taxon>
        <taxon>Bacillati</taxon>
        <taxon>Actinomycetota</taxon>
        <taxon>Actinomycetes</taxon>
        <taxon>Micrococcales</taxon>
        <taxon>Microbacteriaceae</taxon>
        <taxon>Agromyces</taxon>
    </lineage>
</organism>